<gene>
    <name evidence="1" type="ORF">B0H64DRAFT_405748</name>
</gene>
<dbReference type="GeneID" id="87841413"/>
<keyword evidence="2" id="KW-1185">Reference proteome</keyword>
<dbReference type="PROSITE" id="PS51257">
    <property type="entry name" value="PROKAR_LIPOPROTEIN"/>
    <property type="match status" value="1"/>
</dbReference>
<reference evidence="1" key="2">
    <citation type="submission" date="2023-06" db="EMBL/GenBank/DDBJ databases">
        <authorList>
            <consortium name="Lawrence Berkeley National Laboratory"/>
            <person name="Haridas S."/>
            <person name="Hensen N."/>
            <person name="Bonometti L."/>
            <person name="Westerberg I."/>
            <person name="Brannstrom I.O."/>
            <person name="Guillou S."/>
            <person name="Cros-Aarteil S."/>
            <person name="Calhoun S."/>
            <person name="Kuo A."/>
            <person name="Mondo S."/>
            <person name="Pangilinan J."/>
            <person name="Riley R."/>
            <person name="Labutti K."/>
            <person name="Andreopoulos B."/>
            <person name="Lipzen A."/>
            <person name="Chen C."/>
            <person name="Yanf M."/>
            <person name="Daum C."/>
            <person name="Ng V."/>
            <person name="Clum A."/>
            <person name="Steindorff A."/>
            <person name="Ohm R."/>
            <person name="Martin F."/>
            <person name="Silar P."/>
            <person name="Natvig D."/>
            <person name="Lalanne C."/>
            <person name="Gautier V."/>
            <person name="Ament-Velasquez S.L."/>
            <person name="Kruys A."/>
            <person name="Hutchinson M.I."/>
            <person name="Powell A.J."/>
            <person name="Barry K."/>
            <person name="Miller A.N."/>
            <person name="Grigoriev I.V."/>
            <person name="Debuchy R."/>
            <person name="Gladieux P."/>
            <person name="Thoren M.H."/>
            <person name="Johannesson H."/>
        </authorList>
    </citation>
    <scope>NUCLEOTIDE SEQUENCE</scope>
    <source>
        <strain evidence="1">CBS 168.71</strain>
    </source>
</reference>
<comment type="caution">
    <text evidence="1">The sequence shown here is derived from an EMBL/GenBank/DDBJ whole genome shotgun (WGS) entry which is preliminary data.</text>
</comment>
<name>A0AAE0H8X4_9PEZI</name>
<proteinExistence type="predicted"/>
<organism evidence="1 2">
    <name type="scientific">Chaetomium fimeti</name>
    <dbReference type="NCBI Taxonomy" id="1854472"/>
    <lineage>
        <taxon>Eukaryota</taxon>
        <taxon>Fungi</taxon>
        <taxon>Dikarya</taxon>
        <taxon>Ascomycota</taxon>
        <taxon>Pezizomycotina</taxon>
        <taxon>Sordariomycetes</taxon>
        <taxon>Sordariomycetidae</taxon>
        <taxon>Sordariales</taxon>
        <taxon>Chaetomiaceae</taxon>
        <taxon>Chaetomium</taxon>
    </lineage>
</organism>
<protein>
    <submittedName>
        <fullName evidence="1">Uncharacterized protein</fullName>
    </submittedName>
</protein>
<dbReference type="EMBL" id="JAUEPN010000007">
    <property type="protein sequence ID" value="KAK3292134.1"/>
    <property type="molecule type" value="Genomic_DNA"/>
</dbReference>
<evidence type="ECO:0000313" key="1">
    <source>
        <dbReference type="EMBL" id="KAK3292134.1"/>
    </source>
</evidence>
<reference evidence="1" key="1">
    <citation type="journal article" date="2023" name="Mol. Phylogenet. Evol.">
        <title>Genome-scale phylogeny and comparative genomics of the fungal order Sordariales.</title>
        <authorList>
            <person name="Hensen N."/>
            <person name="Bonometti L."/>
            <person name="Westerberg I."/>
            <person name="Brannstrom I.O."/>
            <person name="Guillou S."/>
            <person name="Cros-Aarteil S."/>
            <person name="Calhoun S."/>
            <person name="Haridas S."/>
            <person name="Kuo A."/>
            <person name="Mondo S."/>
            <person name="Pangilinan J."/>
            <person name="Riley R."/>
            <person name="LaButti K."/>
            <person name="Andreopoulos B."/>
            <person name="Lipzen A."/>
            <person name="Chen C."/>
            <person name="Yan M."/>
            <person name="Daum C."/>
            <person name="Ng V."/>
            <person name="Clum A."/>
            <person name="Steindorff A."/>
            <person name="Ohm R.A."/>
            <person name="Martin F."/>
            <person name="Silar P."/>
            <person name="Natvig D.O."/>
            <person name="Lalanne C."/>
            <person name="Gautier V."/>
            <person name="Ament-Velasquez S.L."/>
            <person name="Kruys A."/>
            <person name="Hutchinson M.I."/>
            <person name="Powell A.J."/>
            <person name="Barry K."/>
            <person name="Miller A.N."/>
            <person name="Grigoriev I.V."/>
            <person name="Debuchy R."/>
            <person name="Gladieux P."/>
            <person name="Hiltunen Thoren M."/>
            <person name="Johannesson H."/>
        </authorList>
    </citation>
    <scope>NUCLEOTIDE SEQUENCE</scope>
    <source>
        <strain evidence="1">CBS 168.71</strain>
    </source>
</reference>
<dbReference type="RefSeq" id="XP_062655648.1">
    <property type="nucleotide sequence ID" value="XM_062804465.1"/>
</dbReference>
<sequence length="184" mass="20926">MRTWASCRPELGFDKCRNVHFISYLLGTSCQSVGAPPCRPSGVSSWTCLPTRCPTWFNLSRLDDGLEAPTHRIVLGYSMGYLASSLVCLKLSLESHHAHPTVHLNSFSCWWRRKLRDAPGHNSLRPDNVAPDFLCNDDREGWRQTKHRPLEMARPRCSVYTKRDGPLVNLFTQPKAECVRSMTP</sequence>
<dbReference type="AlphaFoldDB" id="A0AAE0H8X4"/>
<evidence type="ECO:0000313" key="2">
    <source>
        <dbReference type="Proteomes" id="UP001278766"/>
    </source>
</evidence>
<accession>A0AAE0H8X4</accession>
<dbReference type="Proteomes" id="UP001278766">
    <property type="component" value="Unassembled WGS sequence"/>
</dbReference>